<evidence type="ECO:0000313" key="6">
    <source>
        <dbReference type="Proteomes" id="UP000278222"/>
    </source>
</evidence>
<dbReference type="Gene3D" id="3.40.190.10">
    <property type="entry name" value="Periplasmic binding protein-like II"/>
    <property type="match status" value="2"/>
</dbReference>
<dbReference type="SUPFAM" id="SSF53850">
    <property type="entry name" value="Periplasmic binding protein-like II"/>
    <property type="match status" value="1"/>
</dbReference>
<name>A0A3N1MF93_9PROT</name>
<dbReference type="PANTHER" id="PTHR30024:SF47">
    <property type="entry name" value="TAURINE-BINDING PERIPLASMIC PROTEIN"/>
    <property type="match status" value="1"/>
</dbReference>
<gene>
    <name evidence="5" type="ORF">EDC65_1186</name>
</gene>
<evidence type="ECO:0000256" key="2">
    <source>
        <dbReference type="ARBA" id="ARBA00010742"/>
    </source>
</evidence>
<dbReference type="Proteomes" id="UP000278222">
    <property type="component" value="Unassembled WGS sequence"/>
</dbReference>
<dbReference type="Pfam" id="PF13379">
    <property type="entry name" value="NMT1_2"/>
    <property type="match status" value="1"/>
</dbReference>
<feature type="chain" id="PRO_5018137962" evidence="4">
    <location>
        <begin position="35"/>
        <end position="330"/>
    </location>
</feature>
<comment type="subcellular location">
    <subcellularLocation>
        <location evidence="1">Periplasm</location>
    </subcellularLocation>
</comment>
<dbReference type="PANTHER" id="PTHR30024">
    <property type="entry name" value="ALIPHATIC SULFONATES-BINDING PROTEIN-RELATED"/>
    <property type="match status" value="1"/>
</dbReference>
<dbReference type="OrthoDB" id="7251568at2"/>
<dbReference type="GO" id="GO:0042597">
    <property type="term" value="C:periplasmic space"/>
    <property type="evidence" value="ECO:0007669"/>
    <property type="project" value="UniProtKB-SubCell"/>
</dbReference>
<evidence type="ECO:0000256" key="1">
    <source>
        <dbReference type="ARBA" id="ARBA00004418"/>
    </source>
</evidence>
<evidence type="ECO:0000313" key="5">
    <source>
        <dbReference type="EMBL" id="ROQ01999.1"/>
    </source>
</evidence>
<keyword evidence="3 4" id="KW-0732">Signal</keyword>
<evidence type="ECO:0000256" key="3">
    <source>
        <dbReference type="ARBA" id="ARBA00022729"/>
    </source>
</evidence>
<dbReference type="EMBL" id="RJKX01000011">
    <property type="protein sequence ID" value="ROQ01999.1"/>
    <property type="molecule type" value="Genomic_DNA"/>
</dbReference>
<feature type="signal peptide" evidence="4">
    <location>
        <begin position="1"/>
        <end position="34"/>
    </location>
</feature>
<sequence length="330" mass="35481">MTIPASSRAWRATRRAFIAAATLSTLAMAVPAQAQDTVRIGLPTKTYWPTIVAETALRQKLFQKEGIKAELTVYRGGAECFEALAAGAADVILNSASFISAGQKKGVMSRGVAGGALGYYGWHLVVRQDSKITNASELEGKKVGITSAGSGSDMLALWTLQDRKLKFTRVPLGGGGLVPNLLSGNVDAVVLYSPLTFQFMKSKEVRSLIDYGAAVPPHLTSAWIASDKIIKEKPQVVQKTVNALYGAVAFLSDPKNRQEAVKLIAEIDEIPPEIAELELDGNIKKLSADGDIQKEWMVRAMDMAKLIGMTDLAPVEDSYVTTFKAVPTKP</sequence>
<dbReference type="AlphaFoldDB" id="A0A3N1MF93"/>
<dbReference type="InterPro" id="IPR006311">
    <property type="entry name" value="TAT_signal"/>
</dbReference>
<protein>
    <submittedName>
        <fullName evidence="5">NitT/TauT family transport system substrate-binding protein</fullName>
    </submittedName>
</protein>
<keyword evidence="6" id="KW-1185">Reference proteome</keyword>
<dbReference type="PROSITE" id="PS51318">
    <property type="entry name" value="TAT"/>
    <property type="match status" value="1"/>
</dbReference>
<proteinExistence type="inferred from homology"/>
<accession>A0A3N1MF93</accession>
<dbReference type="RefSeq" id="WP_123688702.1">
    <property type="nucleotide sequence ID" value="NZ_AP019700.1"/>
</dbReference>
<comment type="caution">
    <text evidence="5">The sequence shown here is derived from an EMBL/GenBank/DDBJ whole genome shotgun (WGS) entry which is preliminary data.</text>
</comment>
<evidence type="ECO:0000256" key="4">
    <source>
        <dbReference type="SAM" id="SignalP"/>
    </source>
</evidence>
<organism evidence="5 6">
    <name type="scientific">Stella humosa</name>
    <dbReference type="NCBI Taxonomy" id="94"/>
    <lineage>
        <taxon>Bacteria</taxon>
        <taxon>Pseudomonadati</taxon>
        <taxon>Pseudomonadota</taxon>
        <taxon>Alphaproteobacteria</taxon>
        <taxon>Rhodospirillales</taxon>
        <taxon>Stellaceae</taxon>
        <taxon>Stella</taxon>
    </lineage>
</organism>
<comment type="similarity">
    <text evidence="2">Belongs to the bacterial solute-binding protein SsuA/TauA family.</text>
</comment>
<reference evidence="5 6" key="1">
    <citation type="submission" date="2018-11" db="EMBL/GenBank/DDBJ databases">
        <title>Genomic Encyclopedia of Type Strains, Phase IV (KMG-IV): sequencing the most valuable type-strain genomes for metagenomic binning, comparative biology and taxonomic classification.</title>
        <authorList>
            <person name="Goeker M."/>
        </authorList>
    </citation>
    <scope>NUCLEOTIDE SEQUENCE [LARGE SCALE GENOMIC DNA]</scope>
    <source>
        <strain evidence="5 6">DSM 5900</strain>
    </source>
</reference>